<sequence>MSISGISMVKALNNGLRRALQDDPKVLLMGEDIGRLGGVFRVTDGLQKEFGSLRVVDTPLGEAGIVGAAIGLALRGYRPVCELQFDGFVYPAANQIISQLAKLRHRSGGAITLPVVIRIPYGGGIGSIEHHSESPEVHFAHTAGLKVVTCSNPQDAYDMIRQAVAADDPVIFLEPKRHYWSKGDVTDEPPAPIERARVTRPGTDATLIAYGPTVPVALAAADVAAGEGRSVEVVDLRSLSPLDMDTVRESVHRTGRALVAHEASLSHGFGAELAARIQQEEFHFLEAPVLRVTGYDTPYPPSRLESDWLPGVDRILDALDRSMSY</sequence>
<dbReference type="PANTHER" id="PTHR43257:SF2">
    <property type="entry name" value="PYRUVATE DEHYDROGENASE E1 COMPONENT SUBUNIT BETA"/>
    <property type="match status" value="1"/>
</dbReference>
<comment type="caution">
    <text evidence="5">The sequence shown here is derived from an EMBL/GenBank/DDBJ whole genome shotgun (WGS) entry which is preliminary data.</text>
</comment>
<dbReference type="RefSeq" id="WP_350776610.1">
    <property type="nucleotide sequence ID" value="NZ_JBEPEK010000009.1"/>
</dbReference>
<dbReference type="InterPro" id="IPR009014">
    <property type="entry name" value="Transketo_C/PFOR_II"/>
</dbReference>
<dbReference type="SMART" id="SM00861">
    <property type="entry name" value="Transket_pyr"/>
    <property type="match status" value="1"/>
</dbReference>
<evidence type="ECO:0000256" key="2">
    <source>
        <dbReference type="ARBA" id="ARBA00023002"/>
    </source>
</evidence>
<dbReference type="Gene3D" id="3.40.50.920">
    <property type="match status" value="1"/>
</dbReference>
<dbReference type="EMBL" id="JBEPEK010000009">
    <property type="protein sequence ID" value="MER7178343.1"/>
    <property type="molecule type" value="Genomic_DNA"/>
</dbReference>
<protein>
    <submittedName>
        <fullName evidence="5">Alpha-ketoacid dehydrogenase subunit beta</fullName>
        <ecNumber evidence="5">1.2.4.-</ecNumber>
    </submittedName>
</protein>
<comment type="cofactor">
    <cofactor evidence="1">
        <name>thiamine diphosphate</name>
        <dbReference type="ChEBI" id="CHEBI:58937"/>
    </cofactor>
</comment>
<dbReference type="Pfam" id="PF02780">
    <property type="entry name" value="Transketolase_C"/>
    <property type="match status" value="1"/>
</dbReference>
<dbReference type="Pfam" id="PF02779">
    <property type="entry name" value="Transket_pyr"/>
    <property type="match status" value="1"/>
</dbReference>
<dbReference type="PANTHER" id="PTHR43257">
    <property type="entry name" value="PYRUVATE DEHYDROGENASE E1 COMPONENT BETA SUBUNIT"/>
    <property type="match status" value="1"/>
</dbReference>
<dbReference type="CDD" id="cd07036">
    <property type="entry name" value="TPP_PYR_E1-PDHc-beta_like"/>
    <property type="match status" value="1"/>
</dbReference>
<dbReference type="Proteomes" id="UP001474181">
    <property type="component" value="Unassembled WGS sequence"/>
</dbReference>
<dbReference type="InterPro" id="IPR033248">
    <property type="entry name" value="Transketolase_C"/>
</dbReference>
<evidence type="ECO:0000313" key="5">
    <source>
        <dbReference type="EMBL" id="MER7178343.1"/>
    </source>
</evidence>
<dbReference type="SUPFAM" id="SSF52922">
    <property type="entry name" value="TK C-terminal domain-like"/>
    <property type="match status" value="1"/>
</dbReference>
<keyword evidence="2 5" id="KW-0560">Oxidoreductase</keyword>
<dbReference type="Gene3D" id="3.40.50.970">
    <property type="match status" value="1"/>
</dbReference>
<reference evidence="5 6" key="1">
    <citation type="submission" date="2024-06" db="EMBL/GenBank/DDBJ databases">
        <title>The Natural Products Discovery Center: Release of the First 8490 Sequenced Strains for Exploring Actinobacteria Biosynthetic Diversity.</title>
        <authorList>
            <person name="Kalkreuter E."/>
            <person name="Kautsar S.A."/>
            <person name="Yang D."/>
            <person name="Bader C.D."/>
            <person name="Teijaro C.N."/>
            <person name="Fluegel L."/>
            <person name="Davis C.M."/>
            <person name="Simpson J.R."/>
            <person name="Lauterbach L."/>
            <person name="Steele A.D."/>
            <person name="Gui C."/>
            <person name="Meng S."/>
            <person name="Li G."/>
            <person name="Viehrig K."/>
            <person name="Ye F."/>
            <person name="Su P."/>
            <person name="Kiefer A.F."/>
            <person name="Nichols A."/>
            <person name="Cepeda A.J."/>
            <person name="Yan W."/>
            <person name="Fan B."/>
            <person name="Jiang Y."/>
            <person name="Adhikari A."/>
            <person name="Zheng C.-J."/>
            <person name="Schuster L."/>
            <person name="Cowan T.M."/>
            <person name="Smanski M.J."/>
            <person name="Chevrette M.G."/>
            <person name="De Carvalho L.P.S."/>
            <person name="Shen B."/>
        </authorList>
    </citation>
    <scope>NUCLEOTIDE SEQUENCE [LARGE SCALE GENOMIC DNA]</scope>
    <source>
        <strain evidence="5 6">NPDC000234</strain>
    </source>
</reference>
<organism evidence="5 6">
    <name type="scientific">Streptomyces hyaluromycini</name>
    <dbReference type="NCBI Taxonomy" id="1377993"/>
    <lineage>
        <taxon>Bacteria</taxon>
        <taxon>Bacillati</taxon>
        <taxon>Actinomycetota</taxon>
        <taxon>Actinomycetes</taxon>
        <taxon>Kitasatosporales</taxon>
        <taxon>Streptomycetaceae</taxon>
        <taxon>Streptomyces</taxon>
    </lineage>
</organism>
<keyword evidence="3" id="KW-0786">Thiamine pyrophosphate</keyword>
<dbReference type="InterPro" id="IPR005475">
    <property type="entry name" value="Transketolase-like_Pyr-bd"/>
</dbReference>
<evidence type="ECO:0000313" key="6">
    <source>
        <dbReference type="Proteomes" id="UP001474181"/>
    </source>
</evidence>
<evidence type="ECO:0000259" key="4">
    <source>
        <dbReference type="SMART" id="SM00861"/>
    </source>
</evidence>
<dbReference type="EC" id="1.2.4.-" evidence="5"/>
<evidence type="ECO:0000256" key="1">
    <source>
        <dbReference type="ARBA" id="ARBA00001964"/>
    </source>
</evidence>
<dbReference type="InterPro" id="IPR029061">
    <property type="entry name" value="THDP-binding"/>
</dbReference>
<dbReference type="SUPFAM" id="SSF52518">
    <property type="entry name" value="Thiamin diphosphate-binding fold (THDP-binding)"/>
    <property type="match status" value="1"/>
</dbReference>
<dbReference type="GO" id="GO:0016491">
    <property type="term" value="F:oxidoreductase activity"/>
    <property type="evidence" value="ECO:0007669"/>
    <property type="project" value="UniProtKB-KW"/>
</dbReference>
<gene>
    <name evidence="5" type="ORF">ABT404_02405</name>
</gene>
<keyword evidence="6" id="KW-1185">Reference proteome</keyword>
<name>A0ABV1WN89_9ACTN</name>
<accession>A0ABV1WN89</accession>
<proteinExistence type="predicted"/>
<feature type="domain" description="Transketolase-like pyrimidine-binding" evidence="4">
    <location>
        <begin position="6"/>
        <end position="181"/>
    </location>
</feature>
<evidence type="ECO:0000256" key="3">
    <source>
        <dbReference type="ARBA" id="ARBA00023052"/>
    </source>
</evidence>